<evidence type="ECO:0000313" key="4">
    <source>
        <dbReference type="Proteomes" id="UP000310636"/>
    </source>
</evidence>
<dbReference type="GO" id="GO:0052689">
    <property type="term" value="F:carboxylic ester hydrolase activity"/>
    <property type="evidence" value="ECO:0007669"/>
    <property type="project" value="InterPro"/>
</dbReference>
<reference evidence="3 4" key="1">
    <citation type="submission" date="2019-04" db="EMBL/GenBank/DDBJ databases">
        <title>Cohnella sp. nov. isolated from preserved vegetables.</title>
        <authorList>
            <person name="Lin S.-Y."/>
            <person name="Hung M.-H."/>
            <person name="Young C.-C."/>
        </authorList>
    </citation>
    <scope>NUCLEOTIDE SEQUENCE [LARGE SCALE GENOMIC DNA]</scope>
    <source>
        <strain evidence="3 4">CC-MHH1044</strain>
    </source>
</reference>
<evidence type="ECO:0000259" key="2">
    <source>
        <dbReference type="Pfam" id="PF13472"/>
    </source>
</evidence>
<evidence type="ECO:0000256" key="1">
    <source>
        <dbReference type="SAM" id="Phobius"/>
    </source>
</evidence>
<accession>A0A4S4C962</accession>
<dbReference type="Gene3D" id="2.60.120.260">
    <property type="entry name" value="Galactose-binding domain-like"/>
    <property type="match status" value="1"/>
</dbReference>
<dbReference type="OrthoDB" id="9801375at2"/>
<keyword evidence="1" id="KW-0812">Transmembrane</keyword>
<protein>
    <submittedName>
        <fullName evidence="3">GDSL family lipase</fullName>
    </submittedName>
</protein>
<dbReference type="PANTHER" id="PTHR37834:SF2">
    <property type="entry name" value="ESTERASE, SGNH HYDROLASE-TYPE"/>
    <property type="match status" value="1"/>
</dbReference>
<name>A0A4S4C962_9BACL</name>
<organism evidence="3 4">
    <name type="scientific">Cohnella fermenti</name>
    <dbReference type="NCBI Taxonomy" id="2565925"/>
    <lineage>
        <taxon>Bacteria</taxon>
        <taxon>Bacillati</taxon>
        <taxon>Bacillota</taxon>
        <taxon>Bacilli</taxon>
        <taxon>Bacillales</taxon>
        <taxon>Paenibacillaceae</taxon>
        <taxon>Cohnella</taxon>
    </lineage>
</organism>
<dbReference type="InterPro" id="IPR037461">
    <property type="entry name" value="CtCE2-like_dom"/>
</dbReference>
<dbReference type="PANTHER" id="PTHR37834">
    <property type="entry name" value="GDSL-LIKE LIPASE/ACYLHYDROLASE DOMAIN PROTEIN (AFU_ORTHOLOGUE AFUA_2G00620)"/>
    <property type="match status" value="1"/>
</dbReference>
<dbReference type="RefSeq" id="WP_136368242.1">
    <property type="nucleotide sequence ID" value="NZ_SSOB01000002.1"/>
</dbReference>
<feature type="transmembrane region" description="Helical" evidence="1">
    <location>
        <begin position="316"/>
        <end position="335"/>
    </location>
</feature>
<dbReference type="Proteomes" id="UP000310636">
    <property type="component" value="Unassembled WGS sequence"/>
</dbReference>
<keyword evidence="1" id="KW-0472">Membrane</keyword>
<dbReference type="AlphaFoldDB" id="A0A4S4C962"/>
<evidence type="ECO:0000313" key="3">
    <source>
        <dbReference type="EMBL" id="THF84240.1"/>
    </source>
</evidence>
<dbReference type="Pfam" id="PF13472">
    <property type="entry name" value="Lipase_GDSL_2"/>
    <property type="match status" value="1"/>
</dbReference>
<proteinExistence type="predicted"/>
<sequence length="387" mass="42771">MNANDHTSDRDGRRDWGDKLTIRALSEVDHVKVHGRTTARRDPLALFWTGSAVEFNAKGSELWVELEADYDSYEPWISILINSAPVGRQMVTAGRHWVCIFRGMNADVVKNVRIVKDVQAMSDDGGHSLKVHAVRFDGEFLPIEDKPLKLEFIGDSITSGEGAIGAIAELDWIPMWFSAVDNYACRTATALNADYRTLSQSGWGVLTSWDNNPRRNLPDCYEQVCGPLSGAKNEELGALEPHDFASWQPDVIVVNLGTNDNGAFHNAAWTDEATGRTYKQRLNEDGSFNEDDLGAFEAAACRFLAKLRKNNPQARIVWAYGMLGYAMLPAIYRAVDAYSKASGDKKVSVFQLSNMTEATRGARSHPGALAHAKAAEELTDYLKGILV</sequence>
<dbReference type="CDD" id="cd01831">
    <property type="entry name" value="Endoglucanase_E_like"/>
    <property type="match status" value="1"/>
</dbReference>
<dbReference type="EMBL" id="SSOB01000002">
    <property type="protein sequence ID" value="THF84240.1"/>
    <property type="molecule type" value="Genomic_DNA"/>
</dbReference>
<dbReference type="SUPFAM" id="SSF52266">
    <property type="entry name" value="SGNH hydrolase"/>
    <property type="match status" value="1"/>
</dbReference>
<dbReference type="Gene3D" id="3.40.50.1110">
    <property type="entry name" value="SGNH hydrolase"/>
    <property type="match status" value="1"/>
</dbReference>
<dbReference type="InterPro" id="IPR036514">
    <property type="entry name" value="SGNH_hydro_sf"/>
</dbReference>
<keyword evidence="4" id="KW-1185">Reference proteome</keyword>
<dbReference type="InterPro" id="IPR013830">
    <property type="entry name" value="SGNH_hydro"/>
</dbReference>
<dbReference type="InterPro" id="IPR052762">
    <property type="entry name" value="PCW_deacetylase/CE"/>
</dbReference>
<gene>
    <name evidence="3" type="ORF">E6C55_02810</name>
</gene>
<comment type="caution">
    <text evidence="3">The sequence shown here is derived from an EMBL/GenBank/DDBJ whole genome shotgun (WGS) entry which is preliminary data.</text>
</comment>
<feature type="domain" description="SGNH hydrolase-type esterase" evidence="2">
    <location>
        <begin position="152"/>
        <end position="342"/>
    </location>
</feature>
<keyword evidence="1" id="KW-1133">Transmembrane helix</keyword>